<dbReference type="Gene3D" id="3.40.50.2020">
    <property type="match status" value="1"/>
</dbReference>
<dbReference type="RefSeq" id="WP_340358056.1">
    <property type="nucleotide sequence ID" value="NZ_JBBKZU010000007.1"/>
</dbReference>
<comment type="caution">
    <text evidence="2">The sequence shown here is derived from an EMBL/GenBank/DDBJ whole genome shotgun (WGS) entry which is preliminary data.</text>
</comment>
<dbReference type="Pfam" id="PF00156">
    <property type="entry name" value="Pribosyltran"/>
    <property type="match status" value="1"/>
</dbReference>
<reference evidence="2 3" key="1">
    <citation type="submission" date="2024-03" db="EMBL/GenBank/DDBJ databases">
        <title>Novel species of the genus Variovorax.</title>
        <authorList>
            <person name="Liu Q."/>
            <person name="Xin Y.-H."/>
        </authorList>
    </citation>
    <scope>NUCLEOTIDE SEQUENCE [LARGE SCALE GENOMIC DNA]</scope>
    <source>
        <strain evidence="2 3">KACC 18899</strain>
    </source>
</reference>
<dbReference type="CDD" id="cd06223">
    <property type="entry name" value="PRTases_typeI"/>
    <property type="match status" value="1"/>
</dbReference>
<organism evidence="2 3">
    <name type="scientific">Variovorax ureilyticus</name>
    <dbReference type="NCBI Taxonomy" id="1836198"/>
    <lineage>
        <taxon>Bacteria</taxon>
        <taxon>Pseudomonadati</taxon>
        <taxon>Pseudomonadota</taxon>
        <taxon>Betaproteobacteria</taxon>
        <taxon>Burkholderiales</taxon>
        <taxon>Comamonadaceae</taxon>
        <taxon>Variovorax</taxon>
    </lineage>
</organism>
<dbReference type="SUPFAM" id="SSF53271">
    <property type="entry name" value="PRTase-like"/>
    <property type="match status" value="1"/>
</dbReference>
<dbReference type="PANTHER" id="PTHR43218:SF1">
    <property type="entry name" value="PHOSPHORIBOSYLTRANSFERASE"/>
    <property type="match status" value="1"/>
</dbReference>
<keyword evidence="2" id="KW-0808">Transferase</keyword>
<dbReference type="Proteomes" id="UP001365846">
    <property type="component" value="Unassembled WGS sequence"/>
</dbReference>
<dbReference type="NCBIfam" id="NF004689">
    <property type="entry name" value="PRK06031.1"/>
    <property type="match status" value="1"/>
</dbReference>
<accession>A0ABU8VGL9</accession>
<evidence type="ECO:0000313" key="2">
    <source>
        <dbReference type="EMBL" id="MEJ8812802.1"/>
    </source>
</evidence>
<dbReference type="GO" id="GO:0016757">
    <property type="term" value="F:glycosyltransferase activity"/>
    <property type="evidence" value="ECO:0007669"/>
    <property type="project" value="UniProtKB-KW"/>
</dbReference>
<keyword evidence="3" id="KW-1185">Reference proteome</keyword>
<protein>
    <submittedName>
        <fullName evidence="2">Phosphoribosyltransferase</fullName>
    </submittedName>
</protein>
<dbReference type="EMBL" id="JBBKZU010000007">
    <property type="protein sequence ID" value="MEJ8812802.1"/>
    <property type="molecule type" value="Genomic_DNA"/>
</dbReference>
<feature type="domain" description="Phosphoribosyltransferase" evidence="1">
    <location>
        <begin position="85"/>
        <end position="201"/>
    </location>
</feature>
<dbReference type="InterPro" id="IPR029057">
    <property type="entry name" value="PRTase-like"/>
</dbReference>
<proteinExistence type="predicted"/>
<dbReference type="PANTHER" id="PTHR43218">
    <property type="entry name" value="PHOSPHORIBOSYLTRANSFERASE-RELATED"/>
    <property type="match status" value="1"/>
</dbReference>
<sequence>MNRHFTEPTTGYWQHIVPANVVDRMEAPWQFGYPARLPDGRVLVLPIRQLANEPSHAVASLLVNHASLEVVDTLGAMLAERLSVHAPELVIGLPTLGLALAPVVARALGHARYVPMGYSRKFWYDEALSAAVHSITSPTPGKRIYLDPNLRPLIDGKRLVLVDDAVSTGTTLLAAWNLIESLGGQVVACGVAMLQGRRWIERLGAERATRVVGVFESPLLKAVPDGWVLRE</sequence>
<gene>
    <name evidence="2" type="ORF">WKW77_17070</name>
</gene>
<dbReference type="InterPro" id="IPR000836">
    <property type="entry name" value="PRTase_dom"/>
</dbReference>
<evidence type="ECO:0000259" key="1">
    <source>
        <dbReference type="Pfam" id="PF00156"/>
    </source>
</evidence>
<name>A0ABU8VGL9_9BURK</name>
<keyword evidence="2" id="KW-0328">Glycosyltransferase</keyword>
<evidence type="ECO:0000313" key="3">
    <source>
        <dbReference type="Proteomes" id="UP001365846"/>
    </source>
</evidence>